<evidence type="ECO:0000256" key="4">
    <source>
        <dbReference type="ARBA" id="ARBA00011738"/>
    </source>
</evidence>
<accession>A0A0U5ASW8</accession>
<dbReference type="InterPro" id="IPR003607">
    <property type="entry name" value="HD/PDEase_dom"/>
</dbReference>
<proteinExistence type="predicted"/>
<evidence type="ECO:0000256" key="2">
    <source>
        <dbReference type="ARBA" id="ARBA00001936"/>
    </source>
</evidence>
<dbReference type="Gene3D" id="1.10.3210.10">
    <property type="entry name" value="Hypothetical protein af1432"/>
    <property type="match status" value="1"/>
</dbReference>
<dbReference type="OrthoDB" id="9786155at2"/>
<dbReference type="AlphaFoldDB" id="A0A0U5ASW8"/>
<dbReference type="EMBL" id="AP014945">
    <property type="protein sequence ID" value="BAU24001.1"/>
    <property type="molecule type" value="Genomic_DNA"/>
</dbReference>
<organism evidence="9 10">
    <name type="scientific">Caldimicrobium thiodismutans</name>
    <dbReference type="NCBI Taxonomy" id="1653476"/>
    <lineage>
        <taxon>Bacteria</taxon>
        <taxon>Pseudomonadati</taxon>
        <taxon>Thermodesulfobacteriota</taxon>
        <taxon>Thermodesulfobacteria</taxon>
        <taxon>Thermodesulfobacteriales</taxon>
        <taxon>Thermodesulfobacteriaceae</taxon>
        <taxon>Caldimicrobium</taxon>
    </lineage>
</organism>
<evidence type="ECO:0000313" key="10">
    <source>
        <dbReference type="Proteomes" id="UP000068196"/>
    </source>
</evidence>
<keyword evidence="10" id="KW-1185">Reference proteome</keyword>
<evidence type="ECO:0000256" key="1">
    <source>
        <dbReference type="ARBA" id="ARBA00001638"/>
    </source>
</evidence>
<dbReference type="SUPFAM" id="SSF109604">
    <property type="entry name" value="HD-domain/PDEase-like"/>
    <property type="match status" value="1"/>
</dbReference>
<reference evidence="10" key="2">
    <citation type="journal article" date="2016" name="Int. J. Syst. Evol. Microbiol.">
        <title>Caldimicrobium thiodismutans sp. nov., a sulfur-disproportionating bacterium isolated from a hot spring.</title>
        <authorList>
            <person name="Kojima H."/>
            <person name="Umezawa K."/>
            <person name="Fukui M."/>
        </authorList>
    </citation>
    <scope>NUCLEOTIDE SEQUENCE [LARGE SCALE GENOMIC DNA]</scope>
    <source>
        <strain evidence="10">TF1</strain>
    </source>
</reference>
<evidence type="ECO:0000256" key="3">
    <source>
        <dbReference type="ARBA" id="ARBA00001941"/>
    </source>
</evidence>
<reference evidence="9 10" key="1">
    <citation type="journal article" date="2016" name="Int. J. Syst. Evol. Microbiol.">
        <title>Caldimicrobium thiodismutans sp. nov., a sulfur-disproportionating bacterium isolated from a hot spring, and emended description of the genus Caldimicrobium.</title>
        <authorList>
            <person name="Kojima H."/>
            <person name="Umezawa K."/>
            <person name="Fukui M."/>
        </authorList>
    </citation>
    <scope>NUCLEOTIDE SEQUENCE [LARGE SCALE GENOMIC DNA]</scope>
    <source>
        <strain evidence="9 10">TF1</strain>
    </source>
</reference>
<comment type="cofactor">
    <cofactor evidence="3">
        <name>Co(2+)</name>
        <dbReference type="ChEBI" id="CHEBI:48828"/>
    </cofactor>
</comment>
<evidence type="ECO:0000256" key="7">
    <source>
        <dbReference type="ARBA" id="ARBA00022801"/>
    </source>
</evidence>
<dbReference type="KEGG" id="cthi:THC_1641"/>
<dbReference type="InterPro" id="IPR039356">
    <property type="entry name" value="YfbR/HDDC2"/>
</dbReference>
<protein>
    <recommendedName>
        <fullName evidence="5">5'-deoxynucleotidase</fullName>
        <ecNumber evidence="5">3.1.3.89</ecNumber>
    </recommendedName>
</protein>
<evidence type="ECO:0000259" key="8">
    <source>
        <dbReference type="SMART" id="SM00471"/>
    </source>
</evidence>
<dbReference type="PANTHER" id="PTHR11845:SF13">
    <property type="entry name" value="5'-DEOXYNUCLEOTIDASE HDDC2"/>
    <property type="match status" value="1"/>
</dbReference>
<dbReference type="Pfam" id="PF13023">
    <property type="entry name" value="HD_3"/>
    <property type="match status" value="1"/>
</dbReference>
<evidence type="ECO:0000313" key="9">
    <source>
        <dbReference type="EMBL" id="BAU24001.1"/>
    </source>
</evidence>
<keyword evidence="7 9" id="KW-0378">Hydrolase</keyword>
<keyword evidence="6" id="KW-0479">Metal-binding</keyword>
<dbReference type="Proteomes" id="UP000068196">
    <property type="component" value="Chromosome"/>
</dbReference>
<comment type="cofactor">
    <cofactor evidence="2">
        <name>Mn(2+)</name>
        <dbReference type="ChEBI" id="CHEBI:29035"/>
    </cofactor>
</comment>
<evidence type="ECO:0000256" key="5">
    <source>
        <dbReference type="ARBA" id="ARBA00012964"/>
    </source>
</evidence>
<dbReference type="RefSeq" id="WP_068515969.1">
    <property type="nucleotide sequence ID" value="NZ_AP014945.1"/>
</dbReference>
<dbReference type="InterPro" id="IPR006674">
    <property type="entry name" value="HD_domain"/>
</dbReference>
<evidence type="ECO:0000256" key="6">
    <source>
        <dbReference type="ARBA" id="ARBA00022723"/>
    </source>
</evidence>
<sequence length="195" mass="22553">MSFKHRLAKLLFEGALLKRIERTGYSFLGTGREDVAGHSFGVILCTFFLCKIFQGKVNEDKALKMALFHDFPEARTGDFNAVNKLYNSSDEKKALKEAFSGLPFEEEVLILFEEYRNGETLEAKIVHDADTLDLIVQLKEQRDLNNPFAERWINYARRRLLLNESKALASAILETEWCAWWLERLLQERNEQGSS</sequence>
<dbReference type="SMART" id="SM00471">
    <property type="entry name" value="HDc"/>
    <property type="match status" value="1"/>
</dbReference>
<dbReference type="GO" id="GO:0046872">
    <property type="term" value="F:metal ion binding"/>
    <property type="evidence" value="ECO:0007669"/>
    <property type="project" value="UniProtKB-KW"/>
</dbReference>
<dbReference type="GO" id="GO:0005737">
    <property type="term" value="C:cytoplasm"/>
    <property type="evidence" value="ECO:0007669"/>
    <property type="project" value="TreeGrafter"/>
</dbReference>
<feature type="domain" description="HD/PDEase" evidence="8">
    <location>
        <begin position="31"/>
        <end position="144"/>
    </location>
</feature>
<name>A0A0U5ASW8_9BACT</name>
<dbReference type="EC" id="3.1.3.89" evidence="5"/>
<dbReference type="STRING" id="1653476.THC_1641"/>
<dbReference type="PANTHER" id="PTHR11845">
    <property type="entry name" value="5'-DEOXYNUCLEOTIDASE HDDC2"/>
    <property type="match status" value="1"/>
</dbReference>
<comment type="catalytic activity">
    <reaction evidence="1">
        <text>a 2'-deoxyribonucleoside 5'-phosphate + H2O = a 2'-deoxyribonucleoside + phosphate</text>
        <dbReference type="Rhea" id="RHEA:36167"/>
        <dbReference type="ChEBI" id="CHEBI:15377"/>
        <dbReference type="ChEBI" id="CHEBI:18274"/>
        <dbReference type="ChEBI" id="CHEBI:43474"/>
        <dbReference type="ChEBI" id="CHEBI:65317"/>
        <dbReference type="EC" id="3.1.3.89"/>
    </reaction>
</comment>
<dbReference type="GO" id="GO:0002953">
    <property type="term" value="F:5'-deoxynucleotidase activity"/>
    <property type="evidence" value="ECO:0007669"/>
    <property type="project" value="UniProtKB-EC"/>
</dbReference>
<gene>
    <name evidence="9" type="ORF">THC_1641</name>
</gene>
<comment type="subunit">
    <text evidence="4">Homodimer.</text>
</comment>